<keyword evidence="2" id="KW-1185">Reference proteome</keyword>
<evidence type="ECO:0000313" key="1">
    <source>
        <dbReference type="EMBL" id="KAK7493960.1"/>
    </source>
</evidence>
<gene>
    <name evidence="1" type="ORF">BaRGS_00014842</name>
</gene>
<protein>
    <submittedName>
        <fullName evidence="1">Uncharacterized protein</fullName>
    </submittedName>
</protein>
<dbReference type="AlphaFoldDB" id="A0ABD0L498"/>
<organism evidence="1 2">
    <name type="scientific">Batillaria attramentaria</name>
    <dbReference type="NCBI Taxonomy" id="370345"/>
    <lineage>
        <taxon>Eukaryota</taxon>
        <taxon>Metazoa</taxon>
        <taxon>Spiralia</taxon>
        <taxon>Lophotrochozoa</taxon>
        <taxon>Mollusca</taxon>
        <taxon>Gastropoda</taxon>
        <taxon>Caenogastropoda</taxon>
        <taxon>Sorbeoconcha</taxon>
        <taxon>Cerithioidea</taxon>
        <taxon>Batillariidae</taxon>
        <taxon>Batillaria</taxon>
    </lineage>
</organism>
<proteinExistence type="predicted"/>
<dbReference type="Proteomes" id="UP001519460">
    <property type="component" value="Unassembled WGS sequence"/>
</dbReference>
<accession>A0ABD0L498</accession>
<name>A0ABD0L498_9CAEN</name>
<comment type="caution">
    <text evidence="1">The sequence shown here is derived from an EMBL/GenBank/DDBJ whole genome shotgun (WGS) entry which is preliminary data.</text>
</comment>
<evidence type="ECO:0000313" key="2">
    <source>
        <dbReference type="Proteomes" id="UP001519460"/>
    </source>
</evidence>
<dbReference type="EMBL" id="JACVVK020000088">
    <property type="protein sequence ID" value="KAK7493960.1"/>
    <property type="molecule type" value="Genomic_DNA"/>
</dbReference>
<sequence>MVSAAVYPGWVTVMTWPFASRGQAGGRNFKVPGWLLGVQKWLTVVLGQCPVHNGEIRVTVNAVRQDQALTHLQVAGRLARAARCCWTRHPSWVFAAWLLWQLKLLTPRSGGPEGGVNCADTIDPAPYQRTTPVSSVKLLVLRRALHSALVQSLDRAQFADRFAGALPTWEKQIDTVLSEWLFDSLKRNLSLSVHVEHARSDGRSAQKVLFFLKKKSRMHYAASQI</sequence>
<reference evidence="1 2" key="1">
    <citation type="journal article" date="2023" name="Sci. Data">
        <title>Genome assembly of the Korean intertidal mud-creeper Batillaria attramentaria.</title>
        <authorList>
            <person name="Patra A.K."/>
            <person name="Ho P.T."/>
            <person name="Jun S."/>
            <person name="Lee S.J."/>
            <person name="Kim Y."/>
            <person name="Won Y.J."/>
        </authorList>
    </citation>
    <scope>NUCLEOTIDE SEQUENCE [LARGE SCALE GENOMIC DNA]</scope>
    <source>
        <strain evidence="1">Wonlab-2016</strain>
    </source>
</reference>